<gene>
    <name evidence="1" type="ORF">HJC23_010158</name>
</gene>
<sequence length="72" mass="7777">MTVYFASDTDNPSWQYIGTVQPSQGGVQVPKIEYTVPGGASQAVRINFQHFGSVGNCTNGAFSDRDDLFSQS</sequence>
<dbReference type="Proteomes" id="UP001516023">
    <property type="component" value="Unassembled WGS sequence"/>
</dbReference>
<dbReference type="EMBL" id="JABMIG020000280">
    <property type="protein sequence ID" value="KAL3782649.1"/>
    <property type="molecule type" value="Genomic_DNA"/>
</dbReference>
<protein>
    <submittedName>
        <fullName evidence="1">Uncharacterized protein</fullName>
    </submittedName>
</protein>
<reference evidence="1 2" key="1">
    <citation type="journal article" date="2020" name="G3 (Bethesda)">
        <title>Improved Reference Genome for Cyclotella cryptica CCMP332, a Model for Cell Wall Morphogenesis, Salinity Adaptation, and Lipid Production in Diatoms (Bacillariophyta).</title>
        <authorList>
            <person name="Roberts W.R."/>
            <person name="Downey K.M."/>
            <person name="Ruck E.C."/>
            <person name="Traller J.C."/>
            <person name="Alverson A.J."/>
        </authorList>
    </citation>
    <scope>NUCLEOTIDE SEQUENCE [LARGE SCALE GENOMIC DNA]</scope>
    <source>
        <strain evidence="1 2">CCMP332</strain>
    </source>
</reference>
<organism evidence="1 2">
    <name type="scientific">Cyclotella cryptica</name>
    <dbReference type="NCBI Taxonomy" id="29204"/>
    <lineage>
        <taxon>Eukaryota</taxon>
        <taxon>Sar</taxon>
        <taxon>Stramenopiles</taxon>
        <taxon>Ochrophyta</taxon>
        <taxon>Bacillariophyta</taxon>
        <taxon>Coscinodiscophyceae</taxon>
        <taxon>Thalassiosirophycidae</taxon>
        <taxon>Stephanodiscales</taxon>
        <taxon>Stephanodiscaceae</taxon>
        <taxon>Cyclotella</taxon>
    </lineage>
</organism>
<evidence type="ECO:0000313" key="2">
    <source>
        <dbReference type="Proteomes" id="UP001516023"/>
    </source>
</evidence>
<dbReference type="AlphaFoldDB" id="A0ABD3P325"/>
<evidence type="ECO:0000313" key="1">
    <source>
        <dbReference type="EMBL" id="KAL3782649.1"/>
    </source>
</evidence>
<name>A0ABD3P325_9STRA</name>
<comment type="caution">
    <text evidence="1">The sequence shown here is derived from an EMBL/GenBank/DDBJ whole genome shotgun (WGS) entry which is preliminary data.</text>
</comment>
<accession>A0ABD3P325</accession>
<keyword evidence="2" id="KW-1185">Reference proteome</keyword>
<proteinExistence type="predicted"/>